<feature type="transmembrane region" description="Helical" evidence="6">
    <location>
        <begin position="590"/>
        <end position="612"/>
    </location>
</feature>
<dbReference type="Gene3D" id="1.20.1250.20">
    <property type="entry name" value="MFS general substrate transporter like domains"/>
    <property type="match status" value="1"/>
</dbReference>
<sequence length="954" mass="100862">MLFRSWLTFSFVIAVVQMVLAGLSVLQHDAIFSDLLRQRVSVIAQTTATAFKPLVDLGMPLSMMRNGDAVVARALDTDPEIEFVHAFDASGAIVHSTMADRPQSVPPVVLKAMRLATAQGWSAETSQRLYSGFDIKSRSGEIGGGVVVGYPRDRLEEVSQAIVRETAWTALAIWAVFSALAWPVLRLLLGAPQRALGRLEKTLLEPEGRREPVPGGGGAELSVGARGLFGPEIERLGRNLDEAGQQYARAREDLDGAAAGRVRDGAAGSEGGSLVEGAEVAVRGAADPSRSLARRVATRLAPVAALFILLSALLLGLASLRDVNQSIEPELAARTHLIGSVVSDNVQRALAAGVPLDRLVGAESFFGDMLTRLPEVAYIAVATGRIVLEAGERIDPYLAPARERKDVRSHPIMQDGEEIAYVVIDIDPAIISKRFVDVFLDMSVVVLVSVLIAFEIMVLLTSRSLTAGLDRLQRLAAMQAAGDFSRRAGIAASGSVDRMTRLLADRAVALNGQFARLWSRTRSSAGGRAALEQVAQRHALSSSGAVPLRTTYFTDLRLALFLFAAADHLPLVFLPLYTRAAEASWLPFEQAVLLSLPLAGYLLAIVLVSPLARPLAEWLGRRPLLVLATIPALVAHIGLFYATSVPEIVGWRVLTGLGYALVTLACQDYVLDTVTGRERAQAMGLFTTVLFAGIFSGTALGGVLADRLGQENVFLLSAALVAAAAVLVARLVGPADSGIERPRARMHLPPILPTLRSRRFCVLLFGIAIPNNIVLQAFISYLVTLILDSLGASTADIGRSVMLYFLAVIVVGPVAGRLASRWMSMTSLALLGATLGGSALLMAALVPHEVTVLLAIMGAGVGDAMGRVSLVPMAMNVAENELQHLGPNAVLGTLRTLERVGSIAGLLAVAMVAGQFGYAAGMATVAALSLGGAALFGAHLGAGRKTSAVIDPAR</sequence>
<evidence type="ECO:0000259" key="7">
    <source>
        <dbReference type="PROSITE" id="PS50850"/>
    </source>
</evidence>
<comment type="caution">
    <text evidence="8">The sequence shown here is derived from an EMBL/GenBank/DDBJ whole genome shotgun (WGS) entry which is preliminary data.</text>
</comment>
<evidence type="ECO:0000256" key="2">
    <source>
        <dbReference type="ARBA" id="ARBA00022448"/>
    </source>
</evidence>
<feature type="transmembrane region" description="Helical" evidence="6">
    <location>
        <begin position="760"/>
        <end position="781"/>
    </location>
</feature>
<dbReference type="GO" id="GO:0016020">
    <property type="term" value="C:membrane"/>
    <property type="evidence" value="ECO:0007669"/>
    <property type="project" value="UniProtKB-SubCell"/>
</dbReference>
<keyword evidence="5 6" id="KW-0472">Membrane</keyword>
<feature type="transmembrane region" description="Helical" evidence="6">
    <location>
        <begin position="827"/>
        <end position="846"/>
    </location>
</feature>
<feature type="transmembrane region" description="Helical" evidence="6">
    <location>
        <begin position="624"/>
        <end position="643"/>
    </location>
</feature>
<dbReference type="InterPro" id="IPR011701">
    <property type="entry name" value="MFS"/>
</dbReference>
<feature type="transmembrane region" description="Helical" evidence="6">
    <location>
        <begin position="167"/>
        <end position="189"/>
    </location>
</feature>
<gene>
    <name evidence="8" type="ORF">PZ740_05330</name>
</gene>
<evidence type="ECO:0000256" key="6">
    <source>
        <dbReference type="SAM" id="Phobius"/>
    </source>
</evidence>
<keyword evidence="2" id="KW-0813">Transport</keyword>
<dbReference type="InterPro" id="IPR020846">
    <property type="entry name" value="MFS_dom"/>
</dbReference>
<dbReference type="InterPro" id="IPR036259">
    <property type="entry name" value="MFS_trans_sf"/>
</dbReference>
<evidence type="ECO:0000256" key="1">
    <source>
        <dbReference type="ARBA" id="ARBA00004141"/>
    </source>
</evidence>
<organism evidence="8 9">
    <name type="scientific">Marinimicrococcus flavescens</name>
    <dbReference type="NCBI Taxonomy" id="3031815"/>
    <lineage>
        <taxon>Bacteria</taxon>
        <taxon>Pseudomonadati</taxon>
        <taxon>Pseudomonadota</taxon>
        <taxon>Alphaproteobacteria</taxon>
        <taxon>Geminicoccales</taxon>
        <taxon>Geminicoccaceae</taxon>
        <taxon>Marinimicrococcus</taxon>
    </lineage>
</organism>
<dbReference type="InterPro" id="IPR050930">
    <property type="entry name" value="MFS_Vesicular_Transporter"/>
</dbReference>
<evidence type="ECO:0000256" key="3">
    <source>
        <dbReference type="ARBA" id="ARBA00022692"/>
    </source>
</evidence>
<proteinExistence type="predicted"/>
<feature type="transmembrane region" description="Helical" evidence="6">
    <location>
        <begin position="713"/>
        <end position="733"/>
    </location>
</feature>
<dbReference type="SUPFAM" id="SSF103473">
    <property type="entry name" value="MFS general substrate transporter"/>
    <property type="match status" value="1"/>
</dbReference>
<evidence type="ECO:0000256" key="4">
    <source>
        <dbReference type="ARBA" id="ARBA00022989"/>
    </source>
</evidence>
<reference evidence="8 9" key="1">
    <citation type="submission" date="2023-03" db="EMBL/GenBank/DDBJ databases">
        <title>YIM 152171 draft genome.</title>
        <authorList>
            <person name="Yang Z."/>
        </authorList>
    </citation>
    <scope>NUCLEOTIDE SEQUENCE [LARGE SCALE GENOMIC DNA]</scope>
    <source>
        <strain evidence="8 9">YIM 152171</strain>
    </source>
</reference>
<feature type="transmembrane region" description="Helical" evidence="6">
    <location>
        <begin position="649"/>
        <end position="670"/>
    </location>
</feature>
<dbReference type="GO" id="GO:0022857">
    <property type="term" value="F:transmembrane transporter activity"/>
    <property type="evidence" value="ECO:0007669"/>
    <property type="project" value="InterPro"/>
</dbReference>
<feature type="transmembrane region" description="Helical" evidence="6">
    <location>
        <begin position="801"/>
        <end position="820"/>
    </location>
</feature>
<feature type="transmembrane region" description="Helical" evidence="6">
    <location>
        <begin position="558"/>
        <end position="578"/>
    </location>
</feature>
<keyword evidence="3 6" id="KW-0812">Transmembrane</keyword>
<feature type="transmembrane region" description="Helical" evidence="6">
    <location>
        <begin position="919"/>
        <end position="938"/>
    </location>
</feature>
<dbReference type="RefSeq" id="WP_327788222.1">
    <property type="nucleotide sequence ID" value="NZ_JARGEQ010000040.1"/>
</dbReference>
<keyword evidence="9" id="KW-1185">Reference proteome</keyword>
<dbReference type="Proteomes" id="UP001301140">
    <property type="component" value="Unassembled WGS sequence"/>
</dbReference>
<comment type="subcellular location">
    <subcellularLocation>
        <location evidence="1">Membrane</location>
        <topology evidence="1">Multi-pass membrane protein</topology>
    </subcellularLocation>
</comment>
<evidence type="ECO:0000256" key="5">
    <source>
        <dbReference type="ARBA" id="ARBA00023136"/>
    </source>
</evidence>
<name>A0AAP3UZM8_9PROT</name>
<evidence type="ECO:0000313" key="9">
    <source>
        <dbReference type="Proteomes" id="UP001301140"/>
    </source>
</evidence>
<dbReference type="Pfam" id="PF07690">
    <property type="entry name" value="MFS_1"/>
    <property type="match status" value="1"/>
</dbReference>
<dbReference type="PANTHER" id="PTHR23506:SF23">
    <property type="entry name" value="GH10249P"/>
    <property type="match status" value="1"/>
</dbReference>
<evidence type="ECO:0000313" key="8">
    <source>
        <dbReference type="EMBL" id="MDF1585806.1"/>
    </source>
</evidence>
<dbReference type="EMBL" id="JARGEQ010000040">
    <property type="protein sequence ID" value="MDF1585806.1"/>
    <property type="molecule type" value="Genomic_DNA"/>
</dbReference>
<feature type="transmembrane region" description="Helical" evidence="6">
    <location>
        <begin position="442"/>
        <end position="461"/>
    </location>
</feature>
<accession>A0AAP3UZM8</accession>
<feature type="transmembrane region" description="Helical" evidence="6">
    <location>
        <begin position="300"/>
        <end position="320"/>
    </location>
</feature>
<protein>
    <submittedName>
        <fullName evidence="8">MFS transporter</fullName>
    </submittedName>
</protein>
<feature type="transmembrane region" description="Helical" evidence="6">
    <location>
        <begin position="682"/>
        <end position="701"/>
    </location>
</feature>
<dbReference type="PROSITE" id="PS50850">
    <property type="entry name" value="MFS"/>
    <property type="match status" value="1"/>
</dbReference>
<dbReference type="PANTHER" id="PTHR23506">
    <property type="entry name" value="GH10249P"/>
    <property type="match status" value="1"/>
</dbReference>
<feature type="domain" description="Major facilitator superfamily (MFS) profile" evidence="7">
    <location>
        <begin position="552"/>
        <end position="944"/>
    </location>
</feature>
<dbReference type="AlphaFoldDB" id="A0AAP3UZM8"/>
<keyword evidence="4 6" id="KW-1133">Transmembrane helix</keyword>